<evidence type="ECO:0000313" key="3">
    <source>
        <dbReference type="Proteomes" id="UP000233551"/>
    </source>
</evidence>
<evidence type="ECO:0000256" key="1">
    <source>
        <dbReference type="SAM" id="MobiDB-lite"/>
    </source>
</evidence>
<dbReference type="AlphaFoldDB" id="A0A2I0IYZ0"/>
<feature type="compositionally biased region" description="Gly residues" evidence="1">
    <location>
        <begin position="19"/>
        <end position="34"/>
    </location>
</feature>
<accession>A0A2I0IYZ0</accession>
<organism evidence="2 3">
    <name type="scientific">Punica granatum</name>
    <name type="common">Pomegranate</name>
    <dbReference type="NCBI Taxonomy" id="22663"/>
    <lineage>
        <taxon>Eukaryota</taxon>
        <taxon>Viridiplantae</taxon>
        <taxon>Streptophyta</taxon>
        <taxon>Embryophyta</taxon>
        <taxon>Tracheophyta</taxon>
        <taxon>Spermatophyta</taxon>
        <taxon>Magnoliopsida</taxon>
        <taxon>eudicotyledons</taxon>
        <taxon>Gunneridae</taxon>
        <taxon>Pentapetalae</taxon>
        <taxon>rosids</taxon>
        <taxon>malvids</taxon>
        <taxon>Myrtales</taxon>
        <taxon>Lythraceae</taxon>
        <taxon>Punica</taxon>
    </lineage>
</organism>
<sequence>METGGGADRTCSEDRKAAGGRGTTVGAGGTGNGLVKGWTADVCSVGGAGISMFPGA</sequence>
<protein>
    <submittedName>
        <fullName evidence="2">Uncharacterized protein</fullName>
    </submittedName>
</protein>
<reference evidence="2 3" key="1">
    <citation type="submission" date="2017-11" db="EMBL/GenBank/DDBJ databases">
        <title>De-novo sequencing of pomegranate (Punica granatum L.) genome.</title>
        <authorList>
            <person name="Akparov Z."/>
            <person name="Amiraslanov A."/>
            <person name="Hajiyeva S."/>
            <person name="Abbasov M."/>
            <person name="Kaur K."/>
            <person name="Hamwieh A."/>
            <person name="Solovyev V."/>
            <person name="Salamov A."/>
            <person name="Braich B."/>
            <person name="Kosarev P."/>
            <person name="Mahmoud A."/>
            <person name="Hajiyev E."/>
            <person name="Babayeva S."/>
            <person name="Izzatullayeva V."/>
            <person name="Mammadov A."/>
            <person name="Mammadov A."/>
            <person name="Sharifova S."/>
            <person name="Ojaghi J."/>
            <person name="Eynullazada K."/>
            <person name="Bayramov B."/>
            <person name="Abdulazimova A."/>
            <person name="Shahmuradov I."/>
        </authorList>
    </citation>
    <scope>NUCLEOTIDE SEQUENCE [LARGE SCALE GENOMIC DNA]</scope>
    <source>
        <strain evidence="3">cv. AG2017</strain>
        <tissue evidence="2">Leaf</tissue>
    </source>
</reference>
<comment type="caution">
    <text evidence="2">The sequence shown here is derived from an EMBL/GenBank/DDBJ whole genome shotgun (WGS) entry which is preliminary data.</text>
</comment>
<gene>
    <name evidence="2" type="ORF">CRG98_030390</name>
</gene>
<dbReference type="EMBL" id="PGOL01002260">
    <property type="protein sequence ID" value="PKI49218.1"/>
    <property type="molecule type" value="Genomic_DNA"/>
</dbReference>
<name>A0A2I0IYZ0_PUNGR</name>
<proteinExistence type="predicted"/>
<feature type="region of interest" description="Disordered" evidence="1">
    <location>
        <begin position="1"/>
        <end position="36"/>
    </location>
</feature>
<evidence type="ECO:0000313" key="2">
    <source>
        <dbReference type="EMBL" id="PKI49218.1"/>
    </source>
</evidence>
<dbReference type="Proteomes" id="UP000233551">
    <property type="component" value="Unassembled WGS sequence"/>
</dbReference>
<keyword evidence="3" id="KW-1185">Reference proteome</keyword>